<dbReference type="Gene3D" id="2.60.120.10">
    <property type="entry name" value="Jelly Rolls"/>
    <property type="match status" value="1"/>
</dbReference>
<feature type="binding site" evidence="6">
    <location>
        <position position="102"/>
    </location>
    <ligand>
        <name>Fe cation</name>
        <dbReference type="ChEBI" id="CHEBI:24875"/>
        <note>catalytic</note>
    </ligand>
</feature>
<dbReference type="Proteomes" id="UP000198725">
    <property type="component" value="Unassembled WGS sequence"/>
</dbReference>
<name>A0A1I3ZMF3_9GAMM</name>
<dbReference type="GO" id="GO:0016702">
    <property type="term" value="F:oxidoreductase activity, acting on single donors with incorporation of molecular oxygen, incorporation of two atoms of oxygen"/>
    <property type="evidence" value="ECO:0007669"/>
    <property type="project" value="InterPro"/>
</dbReference>
<dbReference type="AlphaFoldDB" id="A0A1I3ZMF3"/>
<keyword evidence="2 6" id="KW-0479">Metal-binding</keyword>
<evidence type="ECO:0000256" key="1">
    <source>
        <dbReference type="ARBA" id="ARBA00006622"/>
    </source>
</evidence>
<sequence>MLHWRPFPPWLANMRRHRHHLKALRDIALEHARDPHPDLASLARELGSVVHRDAIGLANDLAPLRQHRHGFRRMLLARRNAGHSSASVLLLSWPANHVTPTHDHAGLWGLEMSLHGALGVESWARSDEAGTWQLRGRDWLGPGDALWFDAGKENMHRCRNLSRQDIALSLHVYGGDLIDCNAYEQDAQSRRWRAQPQHLRIDGALRV</sequence>
<organism evidence="7 8">
    <name type="scientific">Rhodanobacter glycinis</name>
    <dbReference type="NCBI Taxonomy" id="582702"/>
    <lineage>
        <taxon>Bacteria</taxon>
        <taxon>Pseudomonadati</taxon>
        <taxon>Pseudomonadota</taxon>
        <taxon>Gammaproteobacteria</taxon>
        <taxon>Lysobacterales</taxon>
        <taxon>Rhodanobacteraceae</taxon>
        <taxon>Rhodanobacter</taxon>
    </lineage>
</organism>
<evidence type="ECO:0000256" key="5">
    <source>
        <dbReference type="ARBA" id="ARBA00023004"/>
    </source>
</evidence>
<feature type="binding site" evidence="6">
    <location>
        <position position="104"/>
    </location>
    <ligand>
        <name>Fe cation</name>
        <dbReference type="ChEBI" id="CHEBI:24875"/>
        <note>catalytic</note>
    </ligand>
</feature>
<evidence type="ECO:0000313" key="8">
    <source>
        <dbReference type="Proteomes" id="UP000198725"/>
    </source>
</evidence>
<dbReference type="InterPro" id="IPR014710">
    <property type="entry name" value="RmlC-like_jellyroll"/>
</dbReference>
<protein>
    <submittedName>
        <fullName evidence="7">Cysteine dioxygenase type I</fullName>
    </submittedName>
</protein>
<feature type="binding site" evidence="6">
    <location>
        <position position="156"/>
    </location>
    <ligand>
        <name>Fe cation</name>
        <dbReference type="ChEBI" id="CHEBI:24875"/>
        <note>catalytic</note>
    </ligand>
</feature>
<keyword evidence="3 7" id="KW-0223">Dioxygenase</keyword>
<evidence type="ECO:0000256" key="2">
    <source>
        <dbReference type="ARBA" id="ARBA00022723"/>
    </source>
</evidence>
<proteinExistence type="inferred from homology"/>
<dbReference type="PANTHER" id="PTHR12918">
    <property type="entry name" value="CYSTEINE DIOXYGENASE"/>
    <property type="match status" value="1"/>
</dbReference>
<comment type="similarity">
    <text evidence="1">Belongs to the cysteine dioxygenase family.</text>
</comment>
<dbReference type="InterPro" id="IPR010300">
    <property type="entry name" value="CDO_1"/>
</dbReference>
<keyword evidence="8" id="KW-1185">Reference proteome</keyword>
<reference evidence="8" key="1">
    <citation type="submission" date="2016-10" db="EMBL/GenBank/DDBJ databases">
        <authorList>
            <person name="Varghese N."/>
            <person name="Submissions S."/>
        </authorList>
    </citation>
    <scope>NUCLEOTIDE SEQUENCE [LARGE SCALE GENOMIC DNA]</scope>
    <source>
        <strain evidence="8">MO64</strain>
    </source>
</reference>
<evidence type="ECO:0000313" key="7">
    <source>
        <dbReference type="EMBL" id="SFK45248.1"/>
    </source>
</evidence>
<evidence type="ECO:0000256" key="3">
    <source>
        <dbReference type="ARBA" id="ARBA00022964"/>
    </source>
</evidence>
<dbReference type="GO" id="GO:0008198">
    <property type="term" value="F:ferrous iron binding"/>
    <property type="evidence" value="ECO:0007669"/>
    <property type="project" value="TreeGrafter"/>
</dbReference>
<dbReference type="SUPFAM" id="SSF51182">
    <property type="entry name" value="RmlC-like cupins"/>
    <property type="match status" value="1"/>
</dbReference>
<gene>
    <name evidence="7" type="ORF">SAMN05192579_10317</name>
</gene>
<evidence type="ECO:0000256" key="4">
    <source>
        <dbReference type="ARBA" id="ARBA00023002"/>
    </source>
</evidence>
<dbReference type="Pfam" id="PF05995">
    <property type="entry name" value="CDO_I"/>
    <property type="match status" value="1"/>
</dbReference>
<keyword evidence="5 6" id="KW-0408">Iron</keyword>
<accession>A0A1I3ZMF3</accession>
<dbReference type="InterPro" id="IPR011051">
    <property type="entry name" value="RmlC_Cupin_sf"/>
</dbReference>
<dbReference type="EMBL" id="FOSR01000003">
    <property type="protein sequence ID" value="SFK45248.1"/>
    <property type="molecule type" value="Genomic_DNA"/>
</dbReference>
<keyword evidence="4" id="KW-0560">Oxidoreductase</keyword>
<dbReference type="PANTHER" id="PTHR12918:SF1">
    <property type="entry name" value="CYSTEINE DIOXYGENASE TYPE 1"/>
    <property type="match status" value="1"/>
</dbReference>
<evidence type="ECO:0000256" key="6">
    <source>
        <dbReference type="PIRSR" id="PIRSR610300-51"/>
    </source>
</evidence>